<name>A0ABQ6Y4C0_9GAMM</name>
<dbReference type="EMBL" id="AQPF01000041">
    <property type="protein sequence ID" value="KAF0804017.1"/>
    <property type="molecule type" value="Genomic_DNA"/>
</dbReference>
<gene>
    <name evidence="1" type="ORF">A6D6_03482</name>
</gene>
<keyword evidence="2" id="KW-1185">Reference proteome</keyword>
<dbReference type="Proteomes" id="UP000771797">
    <property type="component" value="Unassembled WGS sequence"/>
</dbReference>
<comment type="caution">
    <text evidence="1">The sequence shown here is derived from an EMBL/GenBank/DDBJ whole genome shotgun (WGS) entry which is preliminary data.</text>
</comment>
<evidence type="ECO:0000313" key="1">
    <source>
        <dbReference type="EMBL" id="KAF0804017.1"/>
    </source>
</evidence>
<sequence length="67" mass="7223">MADTLLTEQVQTPADPILVPWGRLSDIAVVAEAYQVAVNPGFWHAKLFGDLGDSHALFRAGQSLDDS</sequence>
<proteinExistence type="predicted"/>
<organism evidence="1 2">
    <name type="scientific">Alcanivorax xiamenensis</name>
    <dbReference type="NCBI Taxonomy" id="1177156"/>
    <lineage>
        <taxon>Bacteria</taxon>
        <taxon>Pseudomonadati</taxon>
        <taxon>Pseudomonadota</taxon>
        <taxon>Gammaproteobacteria</taxon>
        <taxon>Oceanospirillales</taxon>
        <taxon>Alcanivoracaceae</taxon>
        <taxon>Alcanivorax</taxon>
    </lineage>
</organism>
<reference evidence="1 2" key="1">
    <citation type="submission" date="2012-09" db="EMBL/GenBank/DDBJ databases">
        <title>Genome Sequence of alkane-degrading Bacterium Alcanivorax sp. 6-D-6.</title>
        <authorList>
            <person name="Lai Q."/>
            <person name="Shao Z."/>
        </authorList>
    </citation>
    <scope>NUCLEOTIDE SEQUENCE [LARGE SCALE GENOMIC DNA]</scope>
    <source>
        <strain evidence="1 2">6-D-6</strain>
    </source>
</reference>
<evidence type="ECO:0000313" key="2">
    <source>
        <dbReference type="Proteomes" id="UP000771797"/>
    </source>
</evidence>
<accession>A0ABQ6Y4C0</accession>
<protein>
    <submittedName>
        <fullName evidence="1">Uncharacterized protein</fullName>
    </submittedName>
</protein>